<accession>A0ABV0UAQ1</accession>
<organism evidence="2 3">
    <name type="scientific">Ilyodon furcidens</name>
    <name type="common">goldbreast splitfin</name>
    <dbReference type="NCBI Taxonomy" id="33524"/>
    <lineage>
        <taxon>Eukaryota</taxon>
        <taxon>Metazoa</taxon>
        <taxon>Chordata</taxon>
        <taxon>Craniata</taxon>
        <taxon>Vertebrata</taxon>
        <taxon>Euteleostomi</taxon>
        <taxon>Actinopterygii</taxon>
        <taxon>Neopterygii</taxon>
        <taxon>Teleostei</taxon>
        <taxon>Neoteleostei</taxon>
        <taxon>Acanthomorphata</taxon>
        <taxon>Ovalentaria</taxon>
        <taxon>Atherinomorphae</taxon>
        <taxon>Cyprinodontiformes</taxon>
        <taxon>Goodeidae</taxon>
        <taxon>Ilyodon</taxon>
    </lineage>
</organism>
<keyword evidence="3" id="KW-1185">Reference proteome</keyword>
<protein>
    <submittedName>
        <fullName evidence="2">Uncharacterized protein</fullName>
    </submittedName>
</protein>
<proteinExistence type="predicted"/>
<evidence type="ECO:0000313" key="2">
    <source>
        <dbReference type="EMBL" id="MEQ2242267.1"/>
    </source>
</evidence>
<gene>
    <name evidence="2" type="ORF">ILYODFUR_033974</name>
</gene>
<evidence type="ECO:0000256" key="1">
    <source>
        <dbReference type="SAM" id="MobiDB-lite"/>
    </source>
</evidence>
<dbReference type="Proteomes" id="UP001482620">
    <property type="component" value="Unassembled WGS sequence"/>
</dbReference>
<dbReference type="EMBL" id="JAHRIQ010063894">
    <property type="protein sequence ID" value="MEQ2242267.1"/>
    <property type="molecule type" value="Genomic_DNA"/>
</dbReference>
<comment type="caution">
    <text evidence="2">The sequence shown here is derived from an EMBL/GenBank/DDBJ whole genome shotgun (WGS) entry which is preliminary data.</text>
</comment>
<reference evidence="2 3" key="1">
    <citation type="submission" date="2021-06" db="EMBL/GenBank/DDBJ databases">
        <authorList>
            <person name="Palmer J.M."/>
        </authorList>
    </citation>
    <scope>NUCLEOTIDE SEQUENCE [LARGE SCALE GENOMIC DNA]</scope>
    <source>
        <strain evidence="3">if_2019</strain>
        <tissue evidence="2">Muscle</tissue>
    </source>
</reference>
<feature type="compositionally biased region" description="Low complexity" evidence="1">
    <location>
        <begin position="107"/>
        <end position="123"/>
    </location>
</feature>
<sequence>MSAVGHGIDNKVLTWGWLIYSTDRDFIIILGGDGQSVSFEAKGIRGFNIYCKTDRSVKDCLSLLTESLPEGPLVNSFFFVSYSYSSSSTYPGPGRGGNRLSRDAQMSLSPDTSSSSSGSPRHSQASRET</sequence>
<name>A0ABV0UAQ1_9TELE</name>
<evidence type="ECO:0000313" key="3">
    <source>
        <dbReference type="Proteomes" id="UP001482620"/>
    </source>
</evidence>
<feature type="region of interest" description="Disordered" evidence="1">
    <location>
        <begin position="85"/>
        <end position="129"/>
    </location>
</feature>